<evidence type="ECO:0000313" key="2">
    <source>
        <dbReference type="Proteomes" id="UP000580517"/>
    </source>
</evidence>
<comment type="caution">
    <text evidence="1">The sequence shown here is derived from an EMBL/GenBank/DDBJ whole genome shotgun (WGS) entry which is preliminary data.</text>
</comment>
<dbReference type="RefSeq" id="WP_129971404.1">
    <property type="nucleotide sequence ID" value="NZ_JACCEW010000008.1"/>
</dbReference>
<sequence length="449" mass="50373">MNTHNIMRLMPEVLAALKATGQNVSLAKDLEAAIEHDRKGRSEPVAWPRNAKEIRDFIDTHFISMTGGDEASDDDKYLLTAHDLLSAFDWWTDFAPQPAEPVAWLRSDQLRKLGHPGSDSPLNERTDSMMLHAKGTPEAAAKYGFDVPVYRTPVDAQPTEPVTNAHTDDDAVDHFAAAMKEKLAQARAKGRHGWHECDPKDLSTMLRAHVEKGDPRDVANFCMFLWSLGQPISAAPQPAKPFLWYRPRPGAEAHADGRCYDIVFSDPHDTRFFPLYRNAPQPAEPEDEKLNLDRLADYISDNWPDKKYSLEEIAQRLHATWPGAFMPAEPVKVESDAEPVCWWVTWDADNVGVAPIRAGLYMFETHEAAEKYVSKVMSLAKLDAKRPAIVPLYAAPVTAQPSAPDEARREALLDVIRRLNSNPYSLTKSECILEVEAMLARYQPTKDPS</sequence>
<dbReference type="AlphaFoldDB" id="A0A853FGS6"/>
<reference evidence="1 2" key="1">
    <citation type="submission" date="2020-07" db="EMBL/GenBank/DDBJ databases">
        <title>Taxonomic revisions and descriptions of new bacterial species based on genomic comparisons in the high-G+C-content subgroup of the family Alcaligenaceae.</title>
        <authorList>
            <person name="Szabo A."/>
            <person name="Felfoldi T."/>
        </authorList>
    </citation>
    <scope>NUCLEOTIDE SEQUENCE [LARGE SCALE GENOMIC DNA]</scope>
    <source>
        <strain evidence="1 2">DSM 25264</strain>
    </source>
</reference>
<gene>
    <name evidence="1" type="ORF">H0A68_18740</name>
</gene>
<name>A0A853FGS6_9BURK</name>
<accession>A0A853FGS6</accession>
<dbReference type="Proteomes" id="UP000580517">
    <property type="component" value="Unassembled WGS sequence"/>
</dbReference>
<proteinExistence type="predicted"/>
<evidence type="ECO:0000313" key="1">
    <source>
        <dbReference type="EMBL" id="NYT38918.1"/>
    </source>
</evidence>
<dbReference type="EMBL" id="JACCEW010000008">
    <property type="protein sequence ID" value="NYT38918.1"/>
    <property type="molecule type" value="Genomic_DNA"/>
</dbReference>
<keyword evidence="2" id="KW-1185">Reference proteome</keyword>
<protein>
    <submittedName>
        <fullName evidence="1">Uncharacterized protein</fullName>
    </submittedName>
</protein>
<organism evidence="1 2">
    <name type="scientific">Allopusillimonas soli</name>
    <dbReference type="NCBI Taxonomy" id="659016"/>
    <lineage>
        <taxon>Bacteria</taxon>
        <taxon>Pseudomonadati</taxon>
        <taxon>Pseudomonadota</taxon>
        <taxon>Betaproteobacteria</taxon>
        <taxon>Burkholderiales</taxon>
        <taxon>Alcaligenaceae</taxon>
        <taxon>Allopusillimonas</taxon>
    </lineage>
</organism>
<dbReference type="OrthoDB" id="8642133at2"/>